<dbReference type="EMBL" id="AGNL01047283">
    <property type="protein sequence ID" value="EJK47160.1"/>
    <property type="molecule type" value="Genomic_DNA"/>
</dbReference>
<evidence type="ECO:0000313" key="2">
    <source>
        <dbReference type="EMBL" id="EJK47160.1"/>
    </source>
</evidence>
<dbReference type="Proteomes" id="UP000266841">
    <property type="component" value="Unassembled WGS sequence"/>
</dbReference>
<protein>
    <submittedName>
        <fullName evidence="2">Uncharacterized protein</fullName>
    </submittedName>
</protein>
<name>K0R3Y9_THAOC</name>
<evidence type="ECO:0000313" key="3">
    <source>
        <dbReference type="Proteomes" id="UP000266841"/>
    </source>
</evidence>
<sequence length="132" mass="13289">MSSSPDLRLAPSMSPDATELWSSPPDPDPAPPDPAGSRGTSDGPSPTEGGGWTDDVTRRVDPMGGGPAGEVDAEDAALVGAAADGGRVSLSPAAMLFREGFLPSPLLSLSGVSFFPGPFISKVSSEHGILKS</sequence>
<keyword evidence="3" id="KW-1185">Reference proteome</keyword>
<dbReference type="AlphaFoldDB" id="K0R3Y9"/>
<gene>
    <name evidence="2" type="ORF">THAOC_34143</name>
</gene>
<feature type="compositionally biased region" description="Pro residues" evidence="1">
    <location>
        <begin position="24"/>
        <end position="34"/>
    </location>
</feature>
<reference evidence="2 3" key="1">
    <citation type="journal article" date="2012" name="Genome Biol.">
        <title>Genome and low-iron response of an oceanic diatom adapted to chronic iron limitation.</title>
        <authorList>
            <person name="Lommer M."/>
            <person name="Specht M."/>
            <person name="Roy A.S."/>
            <person name="Kraemer L."/>
            <person name="Andreson R."/>
            <person name="Gutowska M.A."/>
            <person name="Wolf J."/>
            <person name="Bergner S.V."/>
            <person name="Schilhabel M.B."/>
            <person name="Klostermeier U.C."/>
            <person name="Beiko R.G."/>
            <person name="Rosenstiel P."/>
            <person name="Hippler M."/>
            <person name="Laroche J."/>
        </authorList>
    </citation>
    <scope>NUCLEOTIDE SEQUENCE [LARGE SCALE GENOMIC DNA]</scope>
    <source>
        <strain evidence="2 3">CCMP1005</strain>
    </source>
</reference>
<accession>K0R3Y9</accession>
<comment type="caution">
    <text evidence="2">The sequence shown here is derived from an EMBL/GenBank/DDBJ whole genome shotgun (WGS) entry which is preliminary data.</text>
</comment>
<evidence type="ECO:0000256" key="1">
    <source>
        <dbReference type="SAM" id="MobiDB-lite"/>
    </source>
</evidence>
<proteinExistence type="predicted"/>
<organism evidence="2 3">
    <name type="scientific">Thalassiosira oceanica</name>
    <name type="common">Marine diatom</name>
    <dbReference type="NCBI Taxonomy" id="159749"/>
    <lineage>
        <taxon>Eukaryota</taxon>
        <taxon>Sar</taxon>
        <taxon>Stramenopiles</taxon>
        <taxon>Ochrophyta</taxon>
        <taxon>Bacillariophyta</taxon>
        <taxon>Coscinodiscophyceae</taxon>
        <taxon>Thalassiosirophycidae</taxon>
        <taxon>Thalassiosirales</taxon>
        <taxon>Thalassiosiraceae</taxon>
        <taxon>Thalassiosira</taxon>
    </lineage>
</organism>
<feature type="region of interest" description="Disordered" evidence="1">
    <location>
        <begin position="1"/>
        <end position="72"/>
    </location>
</feature>